<sequence>MVGLIKNIVFGLNYSRIKTSCEEKELLAEELGHYYHNALYNANTDKIVIEQKEYRANKWKNTILITINDFKEAFNKRNEYCL</sequence>
<proteinExistence type="predicted"/>
<organism evidence="1">
    <name type="scientific">Myoviridae sp. ct8mY9</name>
    <dbReference type="NCBI Taxonomy" id="2827664"/>
    <lineage>
        <taxon>Viruses</taxon>
        <taxon>Duplodnaviria</taxon>
        <taxon>Heunggongvirae</taxon>
        <taxon>Uroviricota</taxon>
        <taxon>Caudoviricetes</taxon>
    </lineage>
</organism>
<reference evidence="1" key="1">
    <citation type="journal article" date="2021" name="Proc. Natl. Acad. Sci. U.S.A.">
        <title>A Catalog of Tens of Thousands of Viruses from Human Metagenomes Reveals Hidden Associations with Chronic Diseases.</title>
        <authorList>
            <person name="Tisza M.J."/>
            <person name="Buck C.B."/>
        </authorList>
    </citation>
    <scope>NUCLEOTIDE SEQUENCE</scope>
    <source>
        <strain evidence="1">Ct8mY9</strain>
    </source>
</reference>
<evidence type="ECO:0000313" key="1">
    <source>
        <dbReference type="EMBL" id="DAF49382.1"/>
    </source>
</evidence>
<evidence type="ECO:0008006" key="2">
    <source>
        <dbReference type="Google" id="ProtNLM"/>
    </source>
</evidence>
<dbReference type="EMBL" id="BK032581">
    <property type="protein sequence ID" value="DAF49382.1"/>
    <property type="molecule type" value="Genomic_DNA"/>
</dbReference>
<name>A0A8S5SEK0_9CAUD</name>
<accession>A0A8S5SEK0</accession>
<protein>
    <recommendedName>
        <fullName evidence="2">IrrE N-terminal-like domain-containing protein</fullName>
    </recommendedName>
</protein>